<evidence type="ECO:0000313" key="2">
    <source>
        <dbReference type="EMBL" id="KGQ21370.2"/>
    </source>
</evidence>
<dbReference type="Gene3D" id="3.40.50.10770">
    <property type="entry name" value="Hypothetical protein VC1899 like domain (Restriction endonuclease-like)"/>
    <property type="match status" value="1"/>
</dbReference>
<comment type="caution">
    <text evidence="2">The sequence shown here is derived from an EMBL/GenBank/DDBJ whole genome shotgun (WGS) entry which is preliminary data.</text>
</comment>
<dbReference type="SUPFAM" id="SSF52980">
    <property type="entry name" value="Restriction endonuclease-like"/>
    <property type="match status" value="1"/>
</dbReference>
<organism evidence="2 3">
    <name type="scientific">Thermus filiformis</name>
    <dbReference type="NCBI Taxonomy" id="276"/>
    <lineage>
        <taxon>Bacteria</taxon>
        <taxon>Thermotogati</taxon>
        <taxon>Deinococcota</taxon>
        <taxon>Deinococci</taxon>
        <taxon>Thermales</taxon>
        <taxon>Thermaceae</taxon>
        <taxon>Thermus</taxon>
    </lineage>
</organism>
<dbReference type="InterPro" id="IPR054008">
    <property type="entry name" value="Csm6_6H"/>
</dbReference>
<evidence type="ECO:0000259" key="1">
    <source>
        <dbReference type="Pfam" id="PF22205"/>
    </source>
</evidence>
<gene>
    <name evidence="2" type="ORF">THFILI_02905</name>
</gene>
<dbReference type="Pfam" id="PF09670">
    <property type="entry name" value="Cas_Cas02710"/>
    <property type="match status" value="1"/>
</dbReference>
<protein>
    <submittedName>
        <fullName evidence="2">CRISPR-associated protein</fullName>
    </submittedName>
</protein>
<keyword evidence="3" id="KW-1185">Reference proteome</keyword>
<dbReference type="EMBL" id="JPSL02000037">
    <property type="protein sequence ID" value="KGQ21370.2"/>
    <property type="molecule type" value="Genomic_DNA"/>
</dbReference>
<sequence>MQTVNNPGDLEPIWQAYREAVRAGGNPHTLYREMVWPHLLALWRTAPQVYPERRSFRVSIHTLGTSPEATTLAVLGTGAEEVYVLHTEETRRHLDQLEADANRRVYPKEVHKSDVAQIYQQVYEILKRLPKDTPVALDITSGTKAMSAGLAAVGFFFRRHYSNLQVVYVDNEEYDQELRRPKAGTERLMILPNPHEAVGEVDVLLAQELYEKGDFTGASGYFSGLVKQTGRQEYVLYATLSEMYGAWWALKFEEALRKGKSLLERLGNDPYLLHPLNRQRPRLQAQVELLEEANRFLDSKDLGQRRGVLAVAATLLHLSEEEEHPSLKALYAYRALELLLQERLHRHGRRAEDPRLSPEEKEALGQELARILGGEARVGDRLGLLDVMAFLRVLGDPVLKGMSLQEVQGLKGVLQARNQSLLVHGLEVPTEKEVGKVAKGAKGLLRALQDELRLQPSLEPAPLEFWGRREE</sequence>
<dbReference type="Proteomes" id="UP000030364">
    <property type="component" value="Unassembled WGS sequence"/>
</dbReference>
<dbReference type="RefSeq" id="WP_038066123.1">
    <property type="nucleotide sequence ID" value="NZ_JPSL02000037.1"/>
</dbReference>
<dbReference type="InterPro" id="IPR011335">
    <property type="entry name" value="Restrct_endonuc-II-like"/>
</dbReference>
<feature type="domain" description="Csm6 6H" evidence="1">
    <location>
        <begin position="199"/>
        <end position="265"/>
    </location>
</feature>
<dbReference type="STRING" id="276.THFILI_02905"/>
<name>A0A0A2WSS7_THEFI</name>
<dbReference type="Pfam" id="PF22205">
    <property type="entry name" value="Csm6_6H"/>
    <property type="match status" value="1"/>
</dbReference>
<evidence type="ECO:0000313" key="3">
    <source>
        <dbReference type="Proteomes" id="UP000030364"/>
    </source>
</evidence>
<dbReference type="AlphaFoldDB" id="A0A0A2WSS7"/>
<dbReference type="OrthoDB" id="30230at2"/>
<proteinExistence type="predicted"/>
<accession>A0A0A2WSS7</accession>
<reference evidence="2 3" key="1">
    <citation type="journal article" date="2015" name="Genome Announc.">
        <title>Draft Genome Sequence of the Thermophile Thermus filiformis ATCC 43280, Producer of Carotenoid-(Di)glucoside-Branched Fatty Acid (Di)esters and Source of Hyperthermostable Enzymes of Biotechnological Interest.</title>
        <authorList>
            <person name="Mandelli F."/>
            <person name="Oliveira Ramires B."/>
            <person name="Couger M.B."/>
            <person name="Paixao D.A."/>
            <person name="Camilo C.M."/>
            <person name="Polikarpov I."/>
            <person name="Prade R."/>
            <person name="Riano-Pachon D.M."/>
            <person name="Squina F.M."/>
        </authorList>
    </citation>
    <scope>NUCLEOTIDE SEQUENCE [LARGE SCALE GENOMIC DNA]</scope>
    <source>
        <strain evidence="2 3">ATCC 43280</strain>
    </source>
</reference>